<dbReference type="InterPro" id="IPR003992">
    <property type="entry name" value="Pertactin"/>
</dbReference>
<sequence length="791" mass="80515">MRNSISVKPRQRVLASAVGLAVASLAIPAQAGTVTSGTTTVAAPGDANTTWTVTNNSTLNVQSGASTNWISLKGDPPSTGRPQLIMDGATVISTLPPLPTSPPGSTPPPAISVRNASATISNSTISSPNNIGIEFVTQLTAGLQPSTGTITNSTVSGFQYGVAASAGATVTITNSTLSAGTGTNGGINGGLINFDSNVTVNGGSISGNLAGVGAISLNTGLSIISNTTLNGVAVSAASGPAILIAPGRPIYTGHTANVLVQNGTTLQGSNGFAVQANGSVTGNVTIDGANTVIGGNVGSDGTATLNLTLQNAASLTGNLTNLNSLAVNSSAVWRQAGDNTVSNVTMNGGTIDVSGTALGTSTLRTLNIGTLAGSGTFQMSTNLGTHSGDLLNVTGAATGDYQVLVRNTGAQPTNFLPLTIVQTGGGGAGFGLVNGKVDIGVYTYKLQQQGNNWALVTDTGTPVDPRTGEETLDVVTGDPGDPATGDLSPSTQTVLGLSSAAPSVWYGEATVLRTRMGELRMDDQRNSGVWARTFGKQFNGKPNAGTSYRQTQYGVVAGVDGVVGQTWGGSWLVGAMLGTSHSKLTFENASTGGVNSYSAGLYATWLGPTGWYFDGVFKYNRFQNTADAVMNDGVAAHGSFNNNGVGLQLEFGRHLEFGDRWFVEPYVQFSALGVSGADYGLTNGMVSNSAHSGSVQARVGAAFGKTLTLPGGGAIQPYLKIALVQEFIKSNQTTINGIVFNNDLSGTRAEFGAGVVGQLRRNAQVYVEAETAVGKRLNQSWGAQIGVRYTF</sequence>
<dbReference type="PRINTS" id="PR01482">
    <property type="entry name" value="PERTACTIN"/>
</dbReference>
<name>A0A5E4Y532_9BURK</name>
<evidence type="ECO:0000256" key="1">
    <source>
        <dbReference type="ARBA" id="ARBA00022729"/>
    </source>
</evidence>
<dbReference type="InterPro" id="IPR003991">
    <property type="entry name" value="Pertactin_virulence_factor"/>
</dbReference>
<dbReference type="NCBIfam" id="TIGR01414">
    <property type="entry name" value="autotrans_barl"/>
    <property type="match status" value="1"/>
</dbReference>
<protein>
    <submittedName>
        <fullName evidence="4">Putative autotransporter</fullName>
    </submittedName>
</protein>
<dbReference type="SUPFAM" id="SSF103515">
    <property type="entry name" value="Autotransporter"/>
    <property type="match status" value="1"/>
</dbReference>
<dbReference type="SMART" id="SM00710">
    <property type="entry name" value="PbH1"/>
    <property type="match status" value="6"/>
</dbReference>
<dbReference type="Pfam" id="PF03797">
    <property type="entry name" value="Autotransporter"/>
    <property type="match status" value="1"/>
</dbReference>
<dbReference type="PROSITE" id="PS51208">
    <property type="entry name" value="AUTOTRANSPORTER"/>
    <property type="match status" value="1"/>
</dbReference>
<dbReference type="AlphaFoldDB" id="A0A5E4Y532"/>
<dbReference type="InterPro" id="IPR012332">
    <property type="entry name" value="Autotransporter_pectin_lyase_C"/>
</dbReference>
<accession>A0A5E4Y532</accession>
<dbReference type="InterPro" id="IPR011050">
    <property type="entry name" value="Pectin_lyase_fold/virulence"/>
</dbReference>
<dbReference type="GO" id="GO:0007155">
    <property type="term" value="P:cell adhesion"/>
    <property type="evidence" value="ECO:0007669"/>
    <property type="project" value="InterPro"/>
</dbReference>
<dbReference type="OrthoDB" id="8932702at2"/>
<dbReference type="PRINTS" id="PR01484">
    <property type="entry name" value="PRTACTNFAMLY"/>
</dbReference>
<gene>
    <name evidence="4" type="ORF">PCO31010_04289</name>
</gene>
<reference evidence="4 5" key="1">
    <citation type="submission" date="2019-08" db="EMBL/GenBank/DDBJ databases">
        <authorList>
            <person name="Peeters C."/>
        </authorList>
    </citation>
    <scope>NUCLEOTIDE SEQUENCE [LARGE SCALE GENOMIC DNA]</scope>
    <source>
        <strain evidence="4 5">LMG 31010</strain>
    </source>
</reference>
<dbReference type="Gene3D" id="2.40.128.130">
    <property type="entry name" value="Autotransporter beta-domain"/>
    <property type="match status" value="1"/>
</dbReference>
<dbReference type="InterPro" id="IPR005546">
    <property type="entry name" value="Autotransporte_beta"/>
</dbReference>
<feature type="chain" id="PRO_5022872435" evidence="2">
    <location>
        <begin position="32"/>
        <end position="791"/>
    </location>
</feature>
<dbReference type="CDD" id="cd01343">
    <property type="entry name" value="PL1_Passenger_AT"/>
    <property type="match status" value="1"/>
</dbReference>
<dbReference type="PANTHER" id="PTHR35037">
    <property type="entry name" value="C-TERMINAL REGION OF AIDA-LIKE PROTEIN"/>
    <property type="match status" value="1"/>
</dbReference>
<dbReference type="InterPro" id="IPR004899">
    <property type="entry name" value="Pertactin_central"/>
</dbReference>
<dbReference type="InterPro" id="IPR051551">
    <property type="entry name" value="Autotransporter_adhesion"/>
</dbReference>
<proteinExistence type="predicted"/>
<organism evidence="4 5">
    <name type="scientific">Pandoraea commovens</name>
    <dbReference type="NCBI Taxonomy" id="2508289"/>
    <lineage>
        <taxon>Bacteria</taxon>
        <taxon>Pseudomonadati</taxon>
        <taxon>Pseudomonadota</taxon>
        <taxon>Betaproteobacteria</taxon>
        <taxon>Burkholderiales</taxon>
        <taxon>Burkholderiaceae</taxon>
        <taxon>Pandoraea</taxon>
    </lineage>
</organism>
<dbReference type="InterPro" id="IPR006626">
    <property type="entry name" value="PbH1"/>
</dbReference>
<feature type="signal peptide" evidence="2">
    <location>
        <begin position="1"/>
        <end position="31"/>
    </location>
</feature>
<evidence type="ECO:0000313" key="4">
    <source>
        <dbReference type="EMBL" id="VVE43583.1"/>
    </source>
</evidence>
<dbReference type="SUPFAM" id="SSF51126">
    <property type="entry name" value="Pectin lyase-like"/>
    <property type="match status" value="1"/>
</dbReference>
<feature type="domain" description="Autotransporter" evidence="3">
    <location>
        <begin position="522"/>
        <end position="791"/>
    </location>
</feature>
<dbReference type="RefSeq" id="WP_150666007.1">
    <property type="nucleotide sequence ID" value="NZ_CABPSA010000008.1"/>
</dbReference>
<evidence type="ECO:0000259" key="3">
    <source>
        <dbReference type="PROSITE" id="PS51208"/>
    </source>
</evidence>
<dbReference type="EMBL" id="CABPSA010000008">
    <property type="protein sequence ID" value="VVE43583.1"/>
    <property type="molecule type" value="Genomic_DNA"/>
</dbReference>
<dbReference type="SMART" id="SM00869">
    <property type="entry name" value="Autotransporter"/>
    <property type="match status" value="1"/>
</dbReference>
<evidence type="ECO:0000256" key="2">
    <source>
        <dbReference type="SAM" id="SignalP"/>
    </source>
</evidence>
<dbReference type="GO" id="GO:0019867">
    <property type="term" value="C:outer membrane"/>
    <property type="evidence" value="ECO:0007669"/>
    <property type="project" value="InterPro"/>
</dbReference>
<dbReference type="Gene3D" id="2.160.20.20">
    <property type="match status" value="1"/>
</dbReference>
<dbReference type="InterPro" id="IPR036709">
    <property type="entry name" value="Autotransporte_beta_dom_sf"/>
</dbReference>
<dbReference type="Pfam" id="PF03212">
    <property type="entry name" value="Pertactin"/>
    <property type="match status" value="1"/>
</dbReference>
<dbReference type="Proteomes" id="UP000343335">
    <property type="component" value="Unassembled WGS sequence"/>
</dbReference>
<dbReference type="PANTHER" id="PTHR35037:SF7">
    <property type="entry name" value="AUTOTRANSPORTER"/>
    <property type="match status" value="1"/>
</dbReference>
<keyword evidence="1 2" id="KW-0732">Signal</keyword>
<evidence type="ECO:0000313" key="5">
    <source>
        <dbReference type="Proteomes" id="UP000343335"/>
    </source>
</evidence>
<dbReference type="InterPro" id="IPR006315">
    <property type="entry name" value="OM_autotransptr_brl_dom"/>
</dbReference>